<organism evidence="1 2">
    <name type="scientific">Roseivirga pacifica</name>
    <dbReference type="NCBI Taxonomy" id="1267423"/>
    <lineage>
        <taxon>Bacteria</taxon>
        <taxon>Pseudomonadati</taxon>
        <taxon>Bacteroidota</taxon>
        <taxon>Cytophagia</taxon>
        <taxon>Cytophagales</taxon>
        <taxon>Roseivirgaceae</taxon>
        <taxon>Roseivirga</taxon>
    </lineage>
</organism>
<dbReference type="Gene3D" id="3.90.550.10">
    <property type="entry name" value="Spore Coat Polysaccharide Biosynthesis Protein SpsA, Chain A"/>
    <property type="match status" value="1"/>
</dbReference>
<dbReference type="AlphaFoldDB" id="A0A1I0N801"/>
<dbReference type="InterPro" id="IPR029044">
    <property type="entry name" value="Nucleotide-diphossugar_trans"/>
</dbReference>
<dbReference type="InterPro" id="IPR003329">
    <property type="entry name" value="Cytidylyl_trans"/>
</dbReference>
<evidence type="ECO:0000313" key="1">
    <source>
        <dbReference type="EMBL" id="SEV96553.1"/>
    </source>
</evidence>
<gene>
    <name evidence="1" type="ORF">SAMN05216290_0956</name>
</gene>
<dbReference type="PANTHER" id="PTHR21485">
    <property type="entry name" value="HAD SUPERFAMILY MEMBERS CMAS AND KDSC"/>
    <property type="match status" value="1"/>
</dbReference>
<dbReference type="OrthoDB" id="9805604at2"/>
<keyword evidence="1" id="KW-0548">Nucleotidyltransferase</keyword>
<accession>A0A1I0N801</accession>
<dbReference type="STRING" id="1267423.SAMN05216290_0956"/>
<dbReference type="CDD" id="cd02513">
    <property type="entry name" value="CMP-NeuAc_Synthase"/>
    <property type="match status" value="1"/>
</dbReference>
<dbReference type="InterPro" id="IPR050793">
    <property type="entry name" value="CMP-NeuNAc_synthase"/>
</dbReference>
<dbReference type="EMBL" id="FOIR01000001">
    <property type="protein sequence ID" value="SEV96553.1"/>
    <property type="molecule type" value="Genomic_DNA"/>
</dbReference>
<proteinExistence type="predicted"/>
<keyword evidence="2" id="KW-1185">Reference proteome</keyword>
<dbReference type="Pfam" id="PF02348">
    <property type="entry name" value="CTP_transf_3"/>
    <property type="match status" value="1"/>
</dbReference>
<dbReference type="SUPFAM" id="SSF53448">
    <property type="entry name" value="Nucleotide-diphospho-sugar transferases"/>
    <property type="match status" value="1"/>
</dbReference>
<reference evidence="2" key="1">
    <citation type="submission" date="2016-10" db="EMBL/GenBank/DDBJ databases">
        <authorList>
            <person name="Varghese N."/>
            <person name="Submissions S."/>
        </authorList>
    </citation>
    <scope>NUCLEOTIDE SEQUENCE [LARGE SCALE GENOMIC DNA]</scope>
    <source>
        <strain evidence="2">CGMCC 1.12402</strain>
    </source>
</reference>
<sequence length="230" mass="25925">MKVLFLIPARGGSKGLPGKNIMPLNGKPLIQYTLEAAKGVAKPGDEICVSTDDAEIIQVVEGFGIPVPFVRPGEYATDTASSQQVIEHSLHWYKEKNITFDVVALLQPTSPLRNSQNIKQALELWDSQFDMVASVKSTDANPYYVLREENEEGFLEPSKKGTFKRRQDCPDVWELNGAIYLINPSSVTTKKISEFKKVKKYIMKKYESVDIDDFHDFKFAEYLLTGNINL</sequence>
<name>A0A1I0N801_9BACT</name>
<evidence type="ECO:0000313" key="2">
    <source>
        <dbReference type="Proteomes" id="UP000199437"/>
    </source>
</evidence>
<protein>
    <submittedName>
        <fullName evidence="1">N-acylneuraminate cytidylyltransferase</fullName>
    </submittedName>
</protein>
<dbReference type="GO" id="GO:0008781">
    <property type="term" value="F:N-acylneuraminate cytidylyltransferase activity"/>
    <property type="evidence" value="ECO:0007669"/>
    <property type="project" value="TreeGrafter"/>
</dbReference>
<dbReference type="RefSeq" id="WP_090257347.1">
    <property type="nucleotide sequence ID" value="NZ_FOIR01000001.1"/>
</dbReference>
<keyword evidence="1" id="KW-0808">Transferase</keyword>
<dbReference type="GeneID" id="99985694"/>
<dbReference type="PANTHER" id="PTHR21485:SF6">
    <property type="entry name" value="N-ACYLNEURAMINATE CYTIDYLYLTRANSFERASE-RELATED"/>
    <property type="match status" value="1"/>
</dbReference>
<dbReference type="Proteomes" id="UP000199437">
    <property type="component" value="Unassembled WGS sequence"/>
</dbReference>